<dbReference type="Pfam" id="PF05729">
    <property type="entry name" value="NACHT"/>
    <property type="match status" value="1"/>
</dbReference>
<dbReference type="Pfam" id="PF00149">
    <property type="entry name" value="Metallophos"/>
    <property type="match status" value="1"/>
</dbReference>
<evidence type="ECO:0000313" key="6">
    <source>
        <dbReference type="EMBL" id="KJU85826.1"/>
    </source>
</evidence>
<dbReference type="InterPro" id="IPR001680">
    <property type="entry name" value="WD40_rpt"/>
</dbReference>
<organism evidence="6 7">
    <name type="scientific">Candidatus Magnetobacterium bavaricum</name>
    <dbReference type="NCBI Taxonomy" id="29290"/>
    <lineage>
        <taxon>Bacteria</taxon>
        <taxon>Pseudomonadati</taxon>
        <taxon>Nitrospirota</taxon>
        <taxon>Thermodesulfovibrionia</taxon>
        <taxon>Thermodesulfovibrionales</taxon>
        <taxon>Candidatus Magnetobacteriaceae</taxon>
        <taxon>Candidatus Magnetobacterium</taxon>
    </lineage>
</organism>
<evidence type="ECO:0000256" key="2">
    <source>
        <dbReference type="ARBA" id="ARBA00022737"/>
    </source>
</evidence>
<accession>A0A0F3GVA4</accession>
<dbReference type="CDD" id="cd00838">
    <property type="entry name" value="MPP_superfamily"/>
    <property type="match status" value="1"/>
</dbReference>
<dbReference type="PANTHER" id="PTHR46844">
    <property type="entry name" value="SLR5058 PROTEIN"/>
    <property type="match status" value="1"/>
</dbReference>
<dbReference type="Gene3D" id="3.60.21.10">
    <property type="match status" value="1"/>
</dbReference>
<dbReference type="Pfam" id="PF00400">
    <property type="entry name" value="WD40"/>
    <property type="match status" value="1"/>
</dbReference>
<dbReference type="SUPFAM" id="SSF56300">
    <property type="entry name" value="Metallo-dependent phosphatases"/>
    <property type="match status" value="1"/>
</dbReference>
<dbReference type="InterPro" id="IPR004843">
    <property type="entry name" value="Calcineurin-like_PHP"/>
</dbReference>
<name>A0A0F3GVA4_9BACT</name>
<dbReference type="SMART" id="SM00320">
    <property type="entry name" value="WD40"/>
    <property type="match status" value="2"/>
</dbReference>
<dbReference type="PROSITE" id="PS50082">
    <property type="entry name" value="WD_REPEATS_2"/>
    <property type="match status" value="1"/>
</dbReference>
<dbReference type="EMBL" id="LACI01000848">
    <property type="protein sequence ID" value="KJU85826.1"/>
    <property type="molecule type" value="Genomic_DNA"/>
</dbReference>
<dbReference type="AlphaFoldDB" id="A0A0F3GVA4"/>
<dbReference type="SUPFAM" id="SSF50978">
    <property type="entry name" value="WD40 repeat-like"/>
    <property type="match status" value="1"/>
</dbReference>
<dbReference type="InterPro" id="IPR015943">
    <property type="entry name" value="WD40/YVTN_repeat-like_dom_sf"/>
</dbReference>
<reference evidence="6 7" key="1">
    <citation type="submission" date="2015-02" db="EMBL/GenBank/DDBJ databases">
        <title>Single-cell genomics of uncultivated deep-branching MTB reveals a conserved set of magnetosome genes.</title>
        <authorList>
            <person name="Kolinko S."/>
            <person name="Richter M."/>
            <person name="Glockner F.O."/>
            <person name="Brachmann A."/>
            <person name="Schuler D."/>
        </authorList>
    </citation>
    <scope>NUCLEOTIDE SEQUENCE [LARGE SCALE GENOMIC DNA]</scope>
    <source>
        <strain evidence="6">TM-1</strain>
    </source>
</reference>
<dbReference type="Proteomes" id="UP000033423">
    <property type="component" value="Unassembled WGS sequence"/>
</dbReference>
<feature type="repeat" description="WD" evidence="3">
    <location>
        <begin position="896"/>
        <end position="937"/>
    </location>
</feature>
<keyword evidence="7" id="KW-1185">Reference proteome</keyword>
<dbReference type="InterPro" id="IPR007111">
    <property type="entry name" value="NACHT_NTPase"/>
</dbReference>
<dbReference type="InterPro" id="IPR019775">
    <property type="entry name" value="WD40_repeat_CS"/>
</dbReference>
<keyword evidence="2" id="KW-0677">Repeat</keyword>
<dbReference type="InterPro" id="IPR029052">
    <property type="entry name" value="Metallo-depent_PP-like"/>
</dbReference>
<dbReference type="Pfam" id="PF00805">
    <property type="entry name" value="Pentapeptide"/>
    <property type="match status" value="1"/>
</dbReference>
<proteinExistence type="predicted"/>
<dbReference type="PROSITE" id="PS00678">
    <property type="entry name" value="WD_REPEATS_1"/>
    <property type="match status" value="1"/>
</dbReference>
<evidence type="ECO:0000313" key="7">
    <source>
        <dbReference type="Proteomes" id="UP000033423"/>
    </source>
</evidence>
<dbReference type="Gene3D" id="2.160.20.80">
    <property type="entry name" value="E3 ubiquitin-protein ligase SopA"/>
    <property type="match status" value="1"/>
</dbReference>
<keyword evidence="1 3" id="KW-0853">WD repeat</keyword>
<dbReference type="InterPro" id="IPR036322">
    <property type="entry name" value="WD40_repeat_dom_sf"/>
</dbReference>
<dbReference type="PANTHER" id="PTHR46844:SF1">
    <property type="entry name" value="SLR5058 PROTEIN"/>
    <property type="match status" value="1"/>
</dbReference>
<comment type="caution">
    <text evidence="6">The sequence shown here is derived from an EMBL/GenBank/DDBJ whole genome shotgun (WGS) entry which is preliminary data.</text>
</comment>
<evidence type="ECO:0000259" key="4">
    <source>
        <dbReference type="Pfam" id="PF00149"/>
    </source>
</evidence>
<dbReference type="InterPro" id="IPR027417">
    <property type="entry name" value="P-loop_NTPase"/>
</dbReference>
<dbReference type="PROSITE" id="PS50294">
    <property type="entry name" value="WD_REPEATS_REGION"/>
    <property type="match status" value="1"/>
</dbReference>
<dbReference type="SUPFAM" id="SSF141571">
    <property type="entry name" value="Pentapeptide repeat-like"/>
    <property type="match status" value="1"/>
</dbReference>
<dbReference type="Gene3D" id="2.130.10.10">
    <property type="entry name" value="YVTN repeat-like/Quinoprotein amine dehydrogenase"/>
    <property type="match status" value="1"/>
</dbReference>
<feature type="domain" description="Calcineurin-like phosphoesterase" evidence="4">
    <location>
        <begin position="47"/>
        <end position="275"/>
    </location>
</feature>
<dbReference type="GO" id="GO:0016787">
    <property type="term" value="F:hydrolase activity"/>
    <property type="evidence" value="ECO:0007669"/>
    <property type="project" value="InterPro"/>
</dbReference>
<evidence type="ECO:0000259" key="5">
    <source>
        <dbReference type="Pfam" id="PF05729"/>
    </source>
</evidence>
<feature type="domain" description="NACHT" evidence="5">
    <location>
        <begin position="440"/>
        <end position="599"/>
    </location>
</feature>
<dbReference type="InterPro" id="IPR001646">
    <property type="entry name" value="5peptide_repeat"/>
</dbReference>
<evidence type="ECO:0000256" key="3">
    <source>
        <dbReference type="PROSITE-ProRule" id="PRU00221"/>
    </source>
</evidence>
<dbReference type="SUPFAM" id="SSF52540">
    <property type="entry name" value="P-loop containing nucleoside triphosphate hydrolases"/>
    <property type="match status" value="1"/>
</dbReference>
<dbReference type="Gene3D" id="3.40.50.300">
    <property type="entry name" value="P-loop containing nucleotide triphosphate hydrolases"/>
    <property type="match status" value="1"/>
</dbReference>
<dbReference type="PATRIC" id="fig|29290.4.peg.2629"/>
<protein>
    <submittedName>
        <fullName evidence="6">Repeat-containing protein</fullName>
    </submittedName>
</protein>
<gene>
    <name evidence="6" type="ORF">MBAV_001976</name>
</gene>
<evidence type="ECO:0000256" key="1">
    <source>
        <dbReference type="ARBA" id="ARBA00022574"/>
    </source>
</evidence>
<sequence length="1008" mass="114449">MLLSWGFVFINPTYVTLKYICVAASLRHEHEGINTKRGRLGMSEVTMLHVSDLHMEAACLKDIKIVLDALFADLKLLREQYMLTPDLVLFTGDFVSSGSIYSEFELARQHFVTPLMQSLNLSEDVFFFTPGNHDIDKLKWDEVVVNGIRATYTNTKTLNEFFDNNLYQSDPNKTRYFKTLHNFKLFKGNFNNSHQIEPRDLFSIYQLTVDGVKLGITCLNSVWLASGGENDIDRGNLLVCERQVDSALEKINDCDVKIALMHHPLDWLVDFDRIDVENSFRRRSALLFTGHLREPKPKITQNAIGELFNIEGGTLFKGNRKTKYQGYTIIRMEQDKIGVYLRKYIDDGRRFDKDVDRAPDGYLWFPRTSKKPSQSTKKDALQPPDVDAHITSMLDDIQSRLNVPMYIPLTCSHDILIRDSETDLEGEVDKFLCGNTQSGVLLILGDSGSGKSTFCARLFARLRKAYPGGGRAPLPVFIKLGPLYDSVKTGAFVDDELRRYEFDQSEIDRLKQGKGVIFFLDGYNELSEKVWLFEKDWLNGWTNAKVIITCRSQHLSKSDEFLLFRRVDQVTNRPDNEGFRSLYITPFSEKQIDSYLQAFVQTLVTNEKQWKNSDTYKKLILEIYNLKELSSNPLLLNIIVKTLPSLIKNDKVDSINRNGIYSEFIRQWFEKERVRLKSTEDHFFEFAEVLAFEMFIEGKIQTELPEKSLFGKKKAQESLLYKLLTSEDDNYAKFRSGCPIQRVKDGTFTFMHKSYQEYFAARWIKRAISEGSEDAIDALNRRLLTGESAIIAFLSEMVGDNGALLNILKESKTNSAIETAASNAATILNARRFCFSGHDLSGVRIPGADLSCVVLDRMDLSKADLRDVSFRKAFLRDTNLTGSRMEGVEFGEMPYLQGHSKDINSVAISPDGTKIVSGSADKTLRIWDMTTGNLINIPQGHSSSVNSLAVSLQGINQAACIHIPYSQGVIITTTNNFHTVRADCYAVNLTVMSLQSINQIAGGHIPYP</sequence>